<evidence type="ECO:0000313" key="9">
    <source>
        <dbReference type="EMBL" id="RJP17413.1"/>
    </source>
</evidence>
<dbReference type="InterPro" id="IPR001750">
    <property type="entry name" value="ND/Mrp_TM"/>
</dbReference>
<dbReference type="GO" id="GO:0042773">
    <property type="term" value="P:ATP synthesis coupled electron transport"/>
    <property type="evidence" value="ECO:0007669"/>
    <property type="project" value="InterPro"/>
</dbReference>
<dbReference type="EC" id="1.6.5.3" evidence="9"/>
<feature type="transmembrane region" description="Helical" evidence="6">
    <location>
        <begin position="610"/>
        <end position="628"/>
    </location>
</feature>
<comment type="caution">
    <text evidence="9">The sequence shown here is derived from an EMBL/GenBank/DDBJ whole genome shotgun (WGS) entry which is preliminary data.</text>
</comment>
<sequence>MLKVLWLVPALPLATFFLLAVAGARMPRRMTAIIGVGSVGLSAILTILIGLEFINTPPPDFRFTQTLWTWMLVGDFRADFGLHLDALSLVMIFVVTFVGYFIHFYSTDFMHDDDGFSRFFAYMNLFVASMLILVLADNLLFLLLGWEGVGLCSYLLIGFWYRNSENGKAAIKAFVVTRIGDVAFLIALFVIFTSLATLDIREAMERAGLQWTPNSAVALWAALLLLIGAIGKSAQLPLQVWLPDAMAGPTPVSALIHAATMVAAGVYLVARMNGLFVLAPSIQQLILILAIATVLMAGCSALVQEDLKRVLAYSTISQMGYMFLALGAGAWAAAIFHFLTHAFFKALLFLCAGVVILAVHHETSIFKMGGLRNKIPLVFWTFLIGALTTSGIPPTAGFASKDLIMYSVWNLPNGGPILWGAALLGVFITSLYSFRMLFLVFFRETKAEPARRAGFYMGMPLAVLATFCFLTAVLDWPHAFFGSPILSNFLASSFPPMPASQPSVSVESITGAVSVAAGILGIFAAWLFFLAKREYVNAIISTRAGSLVHRFWFSGWGFDWLYERVFIRPYVRATRRNRNDVIDRFYDGVAAVMENVHGLLSLTQNGNLRWYAMSIVIGAIVFLAVIIFS</sequence>
<dbReference type="Pfam" id="PF00662">
    <property type="entry name" value="Proton_antipo_N"/>
    <property type="match status" value="1"/>
</dbReference>
<feature type="domain" description="NADH-Ubiquinone oxidoreductase (complex I) chain 5 N-terminal" evidence="8">
    <location>
        <begin position="70"/>
        <end position="120"/>
    </location>
</feature>
<organism evidence="9 10">
    <name type="scientific">Abyssobacteria bacterium (strain SURF_5)</name>
    <dbReference type="NCBI Taxonomy" id="2093360"/>
    <lineage>
        <taxon>Bacteria</taxon>
        <taxon>Pseudomonadati</taxon>
        <taxon>Candidatus Hydrogenedentota</taxon>
        <taxon>Candidatus Abyssobacteria</taxon>
    </lineage>
</organism>
<dbReference type="EMBL" id="QZKU01000115">
    <property type="protein sequence ID" value="RJP17413.1"/>
    <property type="molecule type" value="Genomic_DNA"/>
</dbReference>
<dbReference type="GO" id="GO:0015990">
    <property type="term" value="P:electron transport coupled proton transport"/>
    <property type="evidence" value="ECO:0007669"/>
    <property type="project" value="TreeGrafter"/>
</dbReference>
<accession>A0A3A4N6J4</accession>
<dbReference type="PANTHER" id="PTHR42829">
    <property type="entry name" value="NADH-UBIQUINONE OXIDOREDUCTASE CHAIN 5"/>
    <property type="match status" value="1"/>
</dbReference>
<feature type="transmembrane region" description="Helical" evidence="6">
    <location>
        <begin position="454"/>
        <end position="474"/>
    </location>
</feature>
<proteinExistence type="predicted"/>
<protein>
    <submittedName>
        <fullName evidence="9">NADH-quinone oxidoreductase subunit L</fullName>
        <ecNumber evidence="9">1.6.5.3</ecNumber>
    </submittedName>
</protein>
<feature type="transmembrane region" description="Helical" evidence="6">
    <location>
        <begin position="417"/>
        <end position="442"/>
    </location>
</feature>
<dbReference type="NCBIfam" id="TIGR01974">
    <property type="entry name" value="NDH_I_L"/>
    <property type="match status" value="1"/>
</dbReference>
<name>A0A3A4N6J4_ABYX5</name>
<feature type="transmembrane region" description="Helical" evidence="6">
    <location>
        <begin position="282"/>
        <end position="303"/>
    </location>
</feature>
<feature type="transmembrane region" description="Helical" evidence="6">
    <location>
        <begin position="215"/>
        <end position="231"/>
    </location>
</feature>
<feature type="transmembrane region" description="Helical" evidence="6">
    <location>
        <begin position="375"/>
        <end position="397"/>
    </location>
</feature>
<dbReference type="Pfam" id="PF00361">
    <property type="entry name" value="Proton_antipo_M"/>
    <property type="match status" value="1"/>
</dbReference>
<feature type="transmembrane region" description="Helical" evidence="6">
    <location>
        <begin position="86"/>
        <end position="107"/>
    </location>
</feature>
<dbReference type="GO" id="GO:0008137">
    <property type="term" value="F:NADH dehydrogenase (ubiquinone) activity"/>
    <property type="evidence" value="ECO:0007669"/>
    <property type="project" value="InterPro"/>
</dbReference>
<feature type="domain" description="NADH:quinone oxidoreductase/Mrp antiporter transmembrane" evidence="7">
    <location>
        <begin position="136"/>
        <end position="411"/>
    </location>
</feature>
<evidence type="ECO:0000256" key="3">
    <source>
        <dbReference type="ARBA" id="ARBA00022989"/>
    </source>
</evidence>
<evidence type="ECO:0000256" key="5">
    <source>
        <dbReference type="RuleBase" id="RU000320"/>
    </source>
</evidence>
<feature type="transmembrane region" description="Helical" evidence="6">
    <location>
        <begin position="6"/>
        <end position="24"/>
    </location>
</feature>
<dbReference type="PANTHER" id="PTHR42829:SF2">
    <property type="entry name" value="NADH-UBIQUINONE OXIDOREDUCTASE CHAIN 5"/>
    <property type="match status" value="1"/>
</dbReference>
<dbReference type="AlphaFoldDB" id="A0A3A4N6J4"/>
<dbReference type="PRINTS" id="PR01435">
    <property type="entry name" value="NPOXDRDTASE5"/>
</dbReference>
<evidence type="ECO:0000259" key="8">
    <source>
        <dbReference type="Pfam" id="PF00662"/>
    </source>
</evidence>
<reference evidence="9 10" key="1">
    <citation type="journal article" date="2017" name="ISME J.">
        <title>Energy and carbon metabolisms in a deep terrestrial subsurface fluid microbial community.</title>
        <authorList>
            <person name="Momper L."/>
            <person name="Jungbluth S.P."/>
            <person name="Lee M.D."/>
            <person name="Amend J.P."/>
        </authorList>
    </citation>
    <scope>NUCLEOTIDE SEQUENCE [LARGE SCALE GENOMIC DNA]</scope>
    <source>
        <strain evidence="9">SURF_5</strain>
    </source>
</reference>
<dbReference type="Gene3D" id="1.20.5.2700">
    <property type="match status" value="1"/>
</dbReference>
<evidence type="ECO:0000256" key="6">
    <source>
        <dbReference type="SAM" id="Phobius"/>
    </source>
</evidence>
<dbReference type="GO" id="GO:0003954">
    <property type="term" value="F:NADH dehydrogenase activity"/>
    <property type="evidence" value="ECO:0007669"/>
    <property type="project" value="TreeGrafter"/>
</dbReference>
<feature type="transmembrane region" description="Helical" evidence="6">
    <location>
        <begin position="310"/>
        <end position="336"/>
    </location>
</feature>
<evidence type="ECO:0000259" key="7">
    <source>
        <dbReference type="Pfam" id="PF00361"/>
    </source>
</evidence>
<feature type="transmembrane region" description="Helical" evidence="6">
    <location>
        <begin position="342"/>
        <end position="363"/>
    </location>
</feature>
<evidence type="ECO:0000256" key="2">
    <source>
        <dbReference type="ARBA" id="ARBA00022692"/>
    </source>
</evidence>
<dbReference type="Proteomes" id="UP000265882">
    <property type="component" value="Unassembled WGS sequence"/>
</dbReference>
<dbReference type="NCBIfam" id="NF005141">
    <property type="entry name" value="PRK06590.1"/>
    <property type="match status" value="1"/>
</dbReference>
<keyword evidence="2 5" id="KW-0812">Transmembrane</keyword>
<evidence type="ECO:0000313" key="10">
    <source>
        <dbReference type="Proteomes" id="UP000265882"/>
    </source>
</evidence>
<keyword evidence="3 6" id="KW-1133">Transmembrane helix</keyword>
<evidence type="ECO:0000256" key="4">
    <source>
        <dbReference type="ARBA" id="ARBA00023136"/>
    </source>
</evidence>
<dbReference type="InterPro" id="IPR001516">
    <property type="entry name" value="Proton_antipo_N"/>
</dbReference>
<feature type="transmembrane region" description="Helical" evidence="6">
    <location>
        <begin position="119"/>
        <end position="136"/>
    </location>
</feature>
<comment type="subcellular location">
    <subcellularLocation>
        <location evidence="1">Endomembrane system</location>
        <topology evidence="1">Multi-pass membrane protein</topology>
    </subcellularLocation>
    <subcellularLocation>
        <location evidence="5">Membrane</location>
        <topology evidence="5">Multi-pass membrane protein</topology>
    </subcellularLocation>
</comment>
<feature type="transmembrane region" description="Helical" evidence="6">
    <location>
        <begin position="173"/>
        <end position="195"/>
    </location>
</feature>
<dbReference type="GO" id="GO:0016020">
    <property type="term" value="C:membrane"/>
    <property type="evidence" value="ECO:0007669"/>
    <property type="project" value="UniProtKB-SubCell"/>
</dbReference>
<keyword evidence="9" id="KW-0560">Oxidoreductase</keyword>
<dbReference type="PRINTS" id="PR01434">
    <property type="entry name" value="NADHDHGNASE5"/>
</dbReference>
<keyword evidence="4 6" id="KW-0472">Membrane</keyword>
<feature type="transmembrane region" description="Helical" evidence="6">
    <location>
        <begin position="509"/>
        <end position="531"/>
    </location>
</feature>
<feature type="transmembrane region" description="Helical" evidence="6">
    <location>
        <begin position="252"/>
        <end position="270"/>
    </location>
</feature>
<gene>
    <name evidence="9" type="ORF">C4520_16755</name>
</gene>
<feature type="transmembrane region" description="Helical" evidence="6">
    <location>
        <begin position="142"/>
        <end position="161"/>
    </location>
</feature>
<evidence type="ECO:0000256" key="1">
    <source>
        <dbReference type="ARBA" id="ARBA00004127"/>
    </source>
</evidence>
<feature type="transmembrane region" description="Helical" evidence="6">
    <location>
        <begin position="31"/>
        <end position="54"/>
    </location>
</feature>
<dbReference type="InterPro" id="IPR003945">
    <property type="entry name" value="NU5C-like"/>
</dbReference>
<dbReference type="InterPro" id="IPR018393">
    <property type="entry name" value="NADHpl_OxRdtase_5_subgr"/>
</dbReference>
<dbReference type="GO" id="GO:0012505">
    <property type="term" value="C:endomembrane system"/>
    <property type="evidence" value="ECO:0007669"/>
    <property type="project" value="UniProtKB-SubCell"/>
</dbReference>